<accession>A0A7J7MV70</accession>
<dbReference type="GO" id="GO:0003700">
    <property type="term" value="F:DNA-binding transcription factor activity"/>
    <property type="evidence" value="ECO:0007669"/>
    <property type="project" value="InterPro"/>
</dbReference>
<dbReference type="InterPro" id="IPR006957">
    <property type="entry name" value="EIN3"/>
</dbReference>
<comment type="subcellular location">
    <subcellularLocation>
        <location evidence="1">Nucleus</location>
    </subcellularLocation>
</comment>
<protein>
    <recommendedName>
        <fullName evidence="6">Ethylene insensitive 3-like DNA-binding domain-containing protein</fullName>
    </recommendedName>
</protein>
<dbReference type="GO" id="GO:0009873">
    <property type="term" value="P:ethylene-activated signaling pathway"/>
    <property type="evidence" value="ECO:0007669"/>
    <property type="project" value="UniProtKB-KW"/>
</dbReference>
<reference evidence="7 8" key="1">
    <citation type="journal article" date="2020" name="IScience">
        <title>Genome Sequencing of the Endangered Kingdonia uniflora (Circaeasteraceae, Ranunculales) Reveals Potential Mechanisms of Evolutionary Specialization.</title>
        <authorList>
            <person name="Sun Y."/>
            <person name="Deng T."/>
            <person name="Zhang A."/>
            <person name="Moore M.J."/>
            <person name="Landis J.B."/>
            <person name="Lin N."/>
            <person name="Zhang H."/>
            <person name="Zhang X."/>
            <person name="Huang J."/>
            <person name="Zhang X."/>
            <person name="Sun H."/>
            <person name="Wang H."/>
        </authorList>
    </citation>
    <scope>NUCLEOTIDE SEQUENCE [LARGE SCALE GENOMIC DNA]</scope>
    <source>
        <strain evidence="7">TB1705</strain>
        <tissue evidence="7">Leaf</tissue>
    </source>
</reference>
<dbReference type="Gene3D" id="1.10.3180.10">
    <property type="entry name" value="DNA-binding domain of EIN3-like"/>
    <property type="match status" value="1"/>
</dbReference>
<dbReference type="AlphaFoldDB" id="A0A7J7MV70"/>
<evidence type="ECO:0000256" key="2">
    <source>
        <dbReference type="ARBA" id="ARBA00009416"/>
    </source>
</evidence>
<evidence type="ECO:0000259" key="6">
    <source>
        <dbReference type="Pfam" id="PF04873"/>
    </source>
</evidence>
<feature type="region of interest" description="Disordered" evidence="5">
    <location>
        <begin position="122"/>
        <end position="192"/>
    </location>
</feature>
<dbReference type="Pfam" id="PF04873">
    <property type="entry name" value="EIN3_DNA-bd"/>
    <property type="match status" value="1"/>
</dbReference>
<feature type="region of interest" description="Disordered" evidence="5">
    <location>
        <begin position="46"/>
        <end position="67"/>
    </location>
</feature>
<sequence length="405" mass="45407">MDLDVDDILVEKDVSDEEIESEELERRMWKDRIKLKRIKEKQKFEAEQAAEKLKPKQTSDQARRKKMSRVQDGILKYMLKLMEVCNARGFVYGIIPEKGKPVSGASDNIRAWWKEKVKFDKNGPAAISNSDNGASGITETPPSRNRAEKGVTYSSDSDYDVDGVEDGAGAVSSKDDSVEPRGVRPNDTRKIPHNNYQVEEQPISKRMRTGSKESKNNLPDMNVLDQQLVEYQMNATNHENGPDLSLVPFENNLVVPPQFQESGLQNFPALPPPNIASTQSMFVDGGSLLYPAKQDMNLNPGVNYNFHNPSRLEMTMADPQMRRADSGVHAPMLYGNASDMALGEMHHFQNEQDRPITSHLGSPIDGLSLDFTVFDSSFNFTFDGATSLDDLEFSTDEDLIEYFGA</sequence>
<dbReference type="InterPro" id="IPR023278">
    <property type="entry name" value="Ethylene_insens-like_DNA-bd"/>
</dbReference>
<dbReference type="GO" id="GO:0003677">
    <property type="term" value="F:DNA binding"/>
    <property type="evidence" value="ECO:0007669"/>
    <property type="project" value="TreeGrafter"/>
</dbReference>
<feature type="domain" description="Ethylene insensitive 3-like DNA-binding" evidence="6">
    <location>
        <begin position="22"/>
        <end position="132"/>
    </location>
</feature>
<organism evidence="7 8">
    <name type="scientific">Kingdonia uniflora</name>
    <dbReference type="NCBI Taxonomy" id="39325"/>
    <lineage>
        <taxon>Eukaryota</taxon>
        <taxon>Viridiplantae</taxon>
        <taxon>Streptophyta</taxon>
        <taxon>Embryophyta</taxon>
        <taxon>Tracheophyta</taxon>
        <taxon>Spermatophyta</taxon>
        <taxon>Magnoliopsida</taxon>
        <taxon>Ranunculales</taxon>
        <taxon>Circaeasteraceae</taxon>
        <taxon>Kingdonia</taxon>
    </lineage>
</organism>
<comment type="similarity">
    <text evidence="2">Belongs to the EIN3 family.</text>
</comment>
<keyword evidence="8" id="KW-1185">Reference proteome</keyword>
<feature type="compositionally biased region" description="Basic and acidic residues" evidence="5">
    <location>
        <begin position="173"/>
        <end position="190"/>
    </location>
</feature>
<dbReference type="GO" id="GO:0005634">
    <property type="term" value="C:nucleus"/>
    <property type="evidence" value="ECO:0007669"/>
    <property type="project" value="UniProtKB-SubCell"/>
</dbReference>
<dbReference type="PANTHER" id="PTHR33305:SF30">
    <property type="entry name" value="ETHYLENE INSENSITIVE 3-LIKE 3 PROTEIN"/>
    <property type="match status" value="1"/>
</dbReference>
<proteinExistence type="inferred from homology"/>
<evidence type="ECO:0000256" key="4">
    <source>
        <dbReference type="ARBA" id="ARBA00023242"/>
    </source>
</evidence>
<keyword evidence="4" id="KW-0539">Nucleus</keyword>
<gene>
    <name evidence="7" type="ORF">GIB67_040248</name>
</gene>
<dbReference type="OrthoDB" id="2017676at2759"/>
<evidence type="ECO:0000313" key="8">
    <source>
        <dbReference type="Proteomes" id="UP000541444"/>
    </source>
</evidence>
<evidence type="ECO:0000256" key="1">
    <source>
        <dbReference type="ARBA" id="ARBA00004123"/>
    </source>
</evidence>
<dbReference type="PANTHER" id="PTHR33305">
    <property type="entry name" value="ETHYLENE INSENSITIVE 3-LIKE 2 PROTEIN"/>
    <property type="match status" value="1"/>
</dbReference>
<dbReference type="InterPro" id="IPR047091">
    <property type="entry name" value="EIN3-like_DNA-bd"/>
</dbReference>
<evidence type="ECO:0000256" key="5">
    <source>
        <dbReference type="SAM" id="MobiDB-lite"/>
    </source>
</evidence>
<feature type="compositionally biased region" description="Polar residues" evidence="5">
    <location>
        <begin position="127"/>
        <end position="143"/>
    </location>
</feature>
<keyword evidence="3" id="KW-0936">Ethylene signaling pathway</keyword>
<evidence type="ECO:0000256" key="3">
    <source>
        <dbReference type="ARBA" id="ARBA00022745"/>
    </source>
</evidence>
<comment type="caution">
    <text evidence="7">The sequence shown here is derived from an EMBL/GenBank/DDBJ whole genome shotgun (WGS) entry which is preliminary data.</text>
</comment>
<dbReference type="EMBL" id="JACGCM010001219">
    <property type="protein sequence ID" value="KAF6158734.1"/>
    <property type="molecule type" value="Genomic_DNA"/>
</dbReference>
<dbReference type="Proteomes" id="UP000541444">
    <property type="component" value="Unassembled WGS sequence"/>
</dbReference>
<name>A0A7J7MV70_9MAGN</name>
<evidence type="ECO:0000313" key="7">
    <source>
        <dbReference type="EMBL" id="KAF6158734.1"/>
    </source>
</evidence>